<dbReference type="EMBL" id="JACIJS010000005">
    <property type="protein sequence ID" value="MBB5516029.1"/>
    <property type="molecule type" value="Genomic_DNA"/>
</dbReference>
<dbReference type="Gene3D" id="3.20.80.10">
    <property type="entry name" value="Regulatory factor, effector binding domain"/>
    <property type="match status" value="1"/>
</dbReference>
<accession>A0A840WLU4</accession>
<evidence type="ECO:0000259" key="1">
    <source>
        <dbReference type="Pfam" id="PF06445"/>
    </source>
</evidence>
<dbReference type="Pfam" id="PF06445">
    <property type="entry name" value="GyrI-like"/>
    <property type="match status" value="1"/>
</dbReference>
<evidence type="ECO:0000313" key="2">
    <source>
        <dbReference type="EMBL" id="MBB5516029.1"/>
    </source>
</evidence>
<dbReference type="AlphaFoldDB" id="A0A840WLU4"/>
<dbReference type="Proteomes" id="UP000553766">
    <property type="component" value="Unassembled WGS sequence"/>
</dbReference>
<protein>
    <submittedName>
        <fullName evidence="2">DNA gyrase inhibitor GyrI</fullName>
    </submittedName>
</protein>
<organism evidence="2 3">
    <name type="scientific">Rubricella aquisinus</name>
    <dbReference type="NCBI Taxonomy" id="2028108"/>
    <lineage>
        <taxon>Bacteria</taxon>
        <taxon>Pseudomonadati</taxon>
        <taxon>Pseudomonadota</taxon>
        <taxon>Alphaproteobacteria</taxon>
        <taxon>Rhodobacterales</taxon>
        <taxon>Paracoccaceae</taxon>
        <taxon>Rubricella</taxon>
    </lineage>
</organism>
<sequence length="38" mass="4332">MPQQDLEPADRPVMEFYLNSPRDVAPADLVTEIHIPLL</sequence>
<name>A0A840WLU4_9RHOB</name>
<gene>
    <name evidence="2" type="ORF">FHS89_002049</name>
</gene>
<dbReference type="InterPro" id="IPR029442">
    <property type="entry name" value="GyrI-like"/>
</dbReference>
<evidence type="ECO:0000313" key="3">
    <source>
        <dbReference type="Proteomes" id="UP000553766"/>
    </source>
</evidence>
<proteinExistence type="predicted"/>
<dbReference type="SUPFAM" id="SSF55136">
    <property type="entry name" value="Probable bacterial effector-binding domain"/>
    <property type="match status" value="1"/>
</dbReference>
<keyword evidence="3" id="KW-1185">Reference proteome</keyword>
<comment type="caution">
    <text evidence="2">The sequence shown here is derived from an EMBL/GenBank/DDBJ whole genome shotgun (WGS) entry which is preliminary data.</text>
</comment>
<dbReference type="InterPro" id="IPR011256">
    <property type="entry name" value="Reg_factor_effector_dom_sf"/>
</dbReference>
<reference evidence="2 3" key="1">
    <citation type="submission" date="2020-08" db="EMBL/GenBank/DDBJ databases">
        <title>Genomic Encyclopedia of Type Strains, Phase IV (KMG-IV): sequencing the most valuable type-strain genomes for metagenomic binning, comparative biology and taxonomic classification.</title>
        <authorList>
            <person name="Goeker M."/>
        </authorList>
    </citation>
    <scope>NUCLEOTIDE SEQUENCE [LARGE SCALE GENOMIC DNA]</scope>
    <source>
        <strain evidence="2 3">DSM 103377</strain>
    </source>
</reference>
<feature type="domain" description="GyrI-like small molecule binding" evidence="1">
    <location>
        <begin position="1"/>
        <end position="37"/>
    </location>
</feature>